<keyword evidence="3" id="KW-1185">Reference proteome</keyword>
<name>A0A5B7DKH1_PORTR</name>
<gene>
    <name evidence="2" type="ORF">E2C01_014984</name>
</gene>
<dbReference type="AlphaFoldDB" id="A0A5B7DKH1"/>
<comment type="caution">
    <text evidence="2">The sequence shown here is derived from an EMBL/GenBank/DDBJ whole genome shotgun (WGS) entry which is preliminary data.</text>
</comment>
<sequence length="105" mass="11517">MKKSLWVMKNREERGRKQNIAQQILREKCGAEEKEGDMGLQCTVMGPDGGCWVCPGECTYSVMTSGMEMCSLARTSMIYLNALLSGTGCLCMLVTGQTLVLQVTP</sequence>
<feature type="transmembrane region" description="Helical" evidence="1">
    <location>
        <begin position="78"/>
        <end position="100"/>
    </location>
</feature>
<organism evidence="2 3">
    <name type="scientific">Portunus trituberculatus</name>
    <name type="common">Swimming crab</name>
    <name type="synonym">Neptunus trituberculatus</name>
    <dbReference type="NCBI Taxonomy" id="210409"/>
    <lineage>
        <taxon>Eukaryota</taxon>
        <taxon>Metazoa</taxon>
        <taxon>Ecdysozoa</taxon>
        <taxon>Arthropoda</taxon>
        <taxon>Crustacea</taxon>
        <taxon>Multicrustacea</taxon>
        <taxon>Malacostraca</taxon>
        <taxon>Eumalacostraca</taxon>
        <taxon>Eucarida</taxon>
        <taxon>Decapoda</taxon>
        <taxon>Pleocyemata</taxon>
        <taxon>Brachyura</taxon>
        <taxon>Eubrachyura</taxon>
        <taxon>Portunoidea</taxon>
        <taxon>Portunidae</taxon>
        <taxon>Portuninae</taxon>
        <taxon>Portunus</taxon>
    </lineage>
</organism>
<keyword evidence="1" id="KW-1133">Transmembrane helix</keyword>
<keyword evidence="1" id="KW-0472">Membrane</keyword>
<evidence type="ECO:0000313" key="3">
    <source>
        <dbReference type="Proteomes" id="UP000324222"/>
    </source>
</evidence>
<proteinExistence type="predicted"/>
<evidence type="ECO:0000313" key="2">
    <source>
        <dbReference type="EMBL" id="MPC21980.1"/>
    </source>
</evidence>
<evidence type="ECO:0000256" key="1">
    <source>
        <dbReference type="SAM" id="Phobius"/>
    </source>
</evidence>
<keyword evidence="1" id="KW-0812">Transmembrane</keyword>
<accession>A0A5B7DKH1</accession>
<reference evidence="2 3" key="1">
    <citation type="submission" date="2019-05" db="EMBL/GenBank/DDBJ databases">
        <title>Another draft genome of Portunus trituberculatus and its Hox gene families provides insights of decapod evolution.</title>
        <authorList>
            <person name="Jeong J.-H."/>
            <person name="Song I."/>
            <person name="Kim S."/>
            <person name="Choi T."/>
            <person name="Kim D."/>
            <person name="Ryu S."/>
            <person name="Kim W."/>
        </authorList>
    </citation>
    <scope>NUCLEOTIDE SEQUENCE [LARGE SCALE GENOMIC DNA]</scope>
    <source>
        <tissue evidence="2">Muscle</tissue>
    </source>
</reference>
<protein>
    <submittedName>
        <fullName evidence="2">Uncharacterized protein</fullName>
    </submittedName>
</protein>
<dbReference type="EMBL" id="VSRR010001038">
    <property type="protein sequence ID" value="MPC21980.1"/>
    <property type="molecule type" value="Genomic_DNA"/>
</dbReference>
<dbReference type="Proteomes" id="UP000324222">
    <property type="component" value="Unassembled WGS sequence"/>
</dbReference>